<evidence type="ECO:0008006" key="10">
    <source>
        <dbReference type="Google" id="ProtNLM"/>
    </source>
</evidence>
<comment type="caution">
    <text evidence="8">The sequence shown here is derived from an EMBL/GenBank/DDBJ whole genome shotgun (WGS) entry which is preliminary data.</text>
</comment>
<gene>
    <name evidence="8" type="ORF">GP486_005877</name>
</gene>
<feature type="non-terminal residue" evidence="8">
    <location>
        <position position="254"/>
    </location>
</feature>
<keyword evidence="5" id="KW-0663">Pyridoxal phosphate</keyword>
<protein>
    <recommendedName>
        <fullName evidence="10">Lysine 2,3-aminomutase</fullName>
    </recommendedName>
</protein>
<organism evidence="8 9">
    <name type="scientific">Trichoglossum hirsutum</name>
    <dbReference type="NCBI Taxonomy" id="265104"/>
    <lineage>
        <taxon>Eukaryota</taxon>
        <taxon>Fungi</taxon>
        <taxon>Dikarya</taxon>
        <taxon>Ascomycota</taxon>
        <taxon>Pezizomycotina</taxon>
        <taxon>Geoglossomycetes</taxon>
        <taxon>Geoglossales</taxon>
        <taxon>Geoglossaceae</taxon>
        <taxon>Trichoglossum</taxon>
    </lineage>
</organism>
<dbReference type="InterPro" id="IPR007197">
    <property type="entry name" value="rSAM"/>
</dbReference>
<reference evidence="8" key="1">
    <citation type="submission" date="2021-03" db="EMBL/GenBank/DDBJ databases">
        <title>Comparative genomics and phylogenomic investigation of the class Geoglossomycetes provide insights into ecological specialization and systematics.</title>
        <authorList>
            <person name="Melie T."/>
            <person name="Pirro S."/>
            <person name="Miller A.N."/>
            <person name="Quandt A."/>
        </authorList>
    </citation>
    <scope>NUCLEOTIDE SEQUENCE</scope>
    <source>
        <strain evidence="8">CAQ_001_2017</strain>
    </source>
</reference>
<dbReference type="PANTHER" id="PTHR30538">
    <property type="entry name" value="LYSINE 2,3-AMINOMUTASE-RELATED"/>
    <property type="match status" value="1"/>
</dbReference>
<evidence type="ECO:0000313" key="9">
    <source>
        <dbReference type="Proteomes" id="UP000750711"/>
    </source>
</evidence>
<keyword evidence="3" id="KW-0949">S-adenosyl-L-methionine</keyword>
<dbReference type="GO" id="GO:0046872">
    <property type="term" value="F:metal ion binding"/>
    <property type="evidence" value="ECO:0007669"/>
    <property type="project" value="UniProtKB-KW"/>
</dbReference>
<dbReference type="GO" id="GO:0051539">
    <property type="term" value="F:4 iron, 4 sulfur cluster binding"/>
    <property type="evidence" value="ECO:0007669"/>
    <property type="project" value="UniProtKB-KW"/>
</dbReference>
<keyword evidence="4" id="KW-0479">Metal-binding</keyword>
<keyword evidence="6" id="KW-0408">Iron</keyword>
<evidence type="ECO:0000256" key="2">
    <source>
        <dbReference type="ARBA" id="ARBA00022485"/>
    </source>
</evidence>
<evidence type="ECO:0000256" key="4">
    <source>
        <dbReference type="ARBA" id="ARBA00022723"/>
    </source>
</evidence>
<evidence type="ECO:0000256" key="7">
    <source>
        <dbReference type="ARBA" id="ARBA00023014"/>
    </source>
</evidence>
<evidence type="ECO:0000256" key="1">
    <source>
        <dbReference type="ARBA" id="ARBA00001933"/>
    </source>
</evidence>
<comment type="cofactor">
    <cofactor evidence="1">
        <name>pyridoxal 5'-phosphate</name>
        <dbReference type="ChEBI" id="CHEBI:597326"/>
    </cofactor>
</comment>
<dbReference type="InterPro" id="IPR003739">
    <property type="entry name" value="Lys_aminomutase/Glu_NH3_mut"/>
</dbReference>
<evidence type="ECO:0000256" key="5">
    <source>
        <dbReference type="ARBA" id="ARBA00022898"/>
    </source>
</evidence>
<dbReference type="SFLD" id="SFLDS00029">
    <property type="entry name" value="Radical_SAM"/>
    <property type="match status" value="1"/>
</dbReference>
<proteinExistence type="predicted"/>
<dbReference type="InterPro" id="IPR058240">
    <property type="entry name" value="rSAM_sf"/>
</dbReference>
<evidence type="ECO:0000256" key="3">
    <source>
        <dbReference type="ARBA" id="ARBA00022691"/>
    </source>
</evidence>
<accession>A0A9P8L8E6</accession>
<dbReference type="AlphaFoldDB" id="A0A9P8L8E6"/>
<dbReference type="InterPro" id="IPR013785">
    <property type="entry name" value="Aldolase_TIM"/>
</dbReference>
<dbReference type="PANTHER" id="PTHR30538:SF0">
    <property type="entry name" value="L-LYSINE 2,3-AMINOMUTASE AQ_1632-RELATED"/>
    <property type="match status" value="1"/>
</dbReference>
<dbReference type="SUPFAM" id="SSF102114">
    <property type="entry name" value="Radical SAM enzymes"/>
    <property type="match status" value="1"/>
</dbReference>
<evidence type="ECO:0000256" key="6">
    <source>
        <dbReference type="ARBA" id="ARBA00023004"/>
    </source>
</evidence>
<evidence type="ECO:0000313" key="8">
    <source>
        <dbReference type="EMBL" id="KAH0556195.1"/>
    </source>
</evidence>
<dbReference type="Gene3D" id="3.20.20.70">
    <property type="entry name" value="Aldolase class I"/>
    <property type="match status" value="1"/>
</dbReference>
<name>A0A9P8L8E6_9PEZI</name>
<dbReference type="Proteomes" id="UP000750711">
    <property type="component" value="Unassembled WGS sequence"/>
</dbReference>
<dbReference type="EMBL" id="JAGHQM010001189">
    <property type="protein sequence ID" value="KAH0556195.1"/>
    <property type="molecule type" value="Genomic_DNA"/>
</dbReference>
<keyword evidence="2" id="KW-0004">4Fe-4S</keyword>
<sequence length="254" mass="28983">MLTPNELALITSAMNNPSTSRVELRSLAESIRANLNPHPSNQKQENVPLLDGAEVPGMQHKYRETVLFFPTEGQFCHSFCTYCFRWAQFTSVGSGQQFQSKDTETLRRYIARHKSIKDVLFTGGDPMVMSAVLLRRYIGPLLHSPETAHLQTVRIGTKSLAYWPYRYLTDPDAKDVLKLFEEVAASGKHLAVQAHFSHPRELENPVVREAMRVIRMTGAQVRCQSPLIRHVNDDAQVWARMWDLQTRLGAIPYY</sequence>
<dbReference type="GO" id="GO:0003824">
    <property type="term" value="F:catalytic activity"/>
    <property type="evidence" value="ECO:0007669"/>
    <property type="project" value="InterPro"/>
</dbReference>
<keyword evidence="7" id="KW-0411">Iron-sulfur</keyword>
<keyword evidence="9" id="KW-1185">Reference proteome</keyword>